<comment type="caution">
    <text evidence="2">The sequence shown here is derived from an EMBL/GenBank/DDBJ whole genome shotgun (WGS) entry which is preliminary data.</text>
</comment>
<feature type="region of interest" description="Disordered" evidence="1">
    <location>
        <begin position="1"/>
        <end position="21"/>
    </location>
</feature>
<evidence type="ECO:0000256" key="1">
    <source>
        <dbReference type="SAM" id="MobiDB-lite"/>
    </source>
</evidence>
<protein>
    <submittedName>
        <fullName evidence="2">Uncharacterized protein</fullName>
    </submittedName>
</protein>
<dbReference type="Proteomes" id="UP000324222">
    <property type="component" value="Unassembled WGS sequence"/>
</dbReference>
<gene>
    <name evidence="2" type="ORF">E2C01_093874</name>
</gene>
<dbReference type="AlphaFoldDB" id="A0A5B7JKA3"/>
<proteinExistence type="predicted"/>
<dbReference type="EMBL" id="VSRR010114336">
    <property type="protein sequence ID" value="MPC98501.1"/>
    <property type="molecule type" value="Genomic_DNA"/>
</dbReference>
<evidence type="ECO:0000313" key="2">
    <source>
        <dbReference type="EMBL" id="MPC98501.1"/>
    </source>
</evidence>
<name>A0A5B7JKA3_PORTR</name>
<accession>A0A5B7JKA3</accession>
<evidence type="ECO:0000313" key="3">
    <source>
        <dbReference type="Proteomes" id="UP000324222"/>
    </source>
</evidence>
<sequence length="21" mass="2191">MLCPGAPKASSTGRMKCFSMS</sequence>
<reference evidence="2 3" key="1">
    <citation type="submission" date="2019-05" db="EMBL/GenBank/DDBJ databases">
        <title>Another draft genome of Portunus trituberculatus and its Hox gene families provides insights of decapod evolution.</title>
        <authorList>
            <person name="Jeong J.-H."/>
            <person name="Song I."/>
            <person name="Kim S."/>
            <person name="Choi T."/>
            <person name="Kim D."/>
            <person name="Ryu S."/>
            <person name="Kim W."/>
        </authorList>
    </citation>
    <scope>NUCLEOTIDE SEQUENCE [LARGE SCALE GENOMIC DNA]</scope>
    <source>
        <tissue evidence="2">Muscle</tissue>
    </source>
</reference>
<keyword evidence="3" id="KW-1185">Reference proteome</keyword>
<organism evidence="2 3">
    <name type="scientific">Portunus trituberculatus</name>
    <name type="common">Swimming crab</name>
    <name type="synonym">Neptunus trituberculatus</name>
    <dbReference type="NCBI Taxonomy" id="210409"/>
    <lineage>
        <taxon>Eukaryota</taxon>
        <taxon>Metazoa</taxon>
        <taxon>Ecdysozoa</taxon>
        <taxon>Arthropoda</taxon>
        <taxon>Crustacea</taxon>
        <taxon>Multicrustacea</taxon>
        <taxon>Malacostraca</taxon>
        <taxon>Eumalacostraca</taxon>
        <taxon>Eucarida</taxon>
        <taxon>Decapoda</taxon>
        <taxon>Pleocyemata</taxon>
        <taxon>Brachyura</taxon>
        <taxon>Eubrachyura</taxon>
        <taxon>Portunoidea</taxon>
        <taxon>Portunidae</taxon>
        <taxon>Portuninae</taxon>
        <taxon>Portunus</taxon>
    </lineage>
</organism>